<dbReference type="RefSeq" id="WP_108153580.1">
    <property type="nucleotide sequence ID" value="NZ_CP026304.1"/>
</dbReference>
<dbReference type="InterPro" id="IPR000674">
    <property type="entry name" value="Ald_Oxase/Xan_DH_a/b"/>
</dbReference>
<dbReference type="InterPro" id="IPR016208">
    <property type="entry name" value="Ald_Oxase/xanthine_DH-like"/>
</dbReference>
<gene>
    <name evidence="8" type="ORF">SLUN_32890</name>
</gene>
<dbReference type="OrthoDB" id="9758509at2"/>
<keyword evidence="2" id="KW-0500">Molybdenum</keyword>
<feature type="domain" description="2Fe-2S ferredoxin-type" evidence="7">
    <location>
        <begin position="1"/>
        <end position="75"/>
    </location>
</feature>
<dbReference type="SUPFAM" id="SSF54665">
    <property type="entry name" value="CO dehydrogenase molybdoprotein N-domain-like"/>
    <property type="match status" value="1"/>
</dbReference>
<dbReference type="InterPro" id="IPR008274">
    <property type="entry name" value="AldOxase/xan_DH_MoCoBD1"/>
</dbReference>
<dbReference type="Gene3D" id="1.10.150.120">
    <property type="entry name" value="[2Fe-2S]-binding domain"/>
    <property type="match status" value="1"/>
</dbReference>
<evidence type="ECO:0000259" key="7">
    <source>
        <dbReference type="PROSITE" id="PS51085"/>
    </source>
</evidence>
<dbReference type="GO" id="GO:0051537">
    <property type="term" value="F:2 iron, 2 sulfur cluster binding"/>
    <property type="evidence" value="ECO:0007669"/>
    <property type="project" value="InterPro"/>
</dbReference>
<evidence type="ECO:0000256" key="3">
    <source>
        <dbReference type="ARBA" id="ARBA00022723"/>
    </source>
</evidence>
<organism evidence="8 9">
    <name type="scientific">Streptomyces lunaelactis</name>
    <dbReference type="NCBI Taxonomy" id="1535768"/>
    <lineage>
        <taxon>Bacteria</taxon>
        <taxon>Bacillati</taxon>
        <taxon>Actinomycetota</taxon>
        <taxon>Actinomycetes</taxon>
        <taxon>Kitasatosporales</taxon>
        <taxon>Streptomycetaceae</taxon>
        <taxon>Streptomyces</taxon>
    </lineage>
</organism>
<evidence type="ECO:0000256" key="5">
    <source>
        <dbReference type="ARBA" id="ARBA00023004"/>
    </source>
</evidence>
<dbReference type="Gene3D" id="3.90.1170.50">
    <property type="entry name" value="Aldehyde oxidase/xanthine dehydrogenase, a/b hammerhead"/>
    <property type="match status" value="2"/>
</dbReference>
<dbReference type="InterPro" id="IPR036856">
    <property type="entry name" value="Ald_Oxase/Xan_DH_a/b_sf"/>
</dbReference>
<dbReference type="PROSITE" id="PS51085">
    <property type="entry name" value="2FE2S_FER_2"/>
    <property type="match status" value="1"/>
</dbReference>
<dbReference type="KEGG" id="slk:SLUN_32890"/>
<dbReference type="GO" id="GO:0016491">
    <property type="term" value="F:oxidoreductase activity"/>
    <property type="evidence" value="ECO:0007669"/>
    <property type="project" value="UniProtKB-KW"/>
</dbReference>
<dbReference type="PROSITE" id="PS00197">
    <property type="entry name" value="2FE2S_FER_1"/>
    <property type="match status" value="1"/>
</dbReference>
<dbReference type="SUPFAM" id="SSF54292">
    <property type="entry name" value="2Fe-2S ferredoxin-like"/>
    <property type="match status" value="1"/>
</dbReference>
<dbReference type="InterPro" id="IPR036884">
    <property type="entry name" value="2Fe-2S-bd_dom_sf"/>
</dbReference>
<dbReference type="CDD" id="cd00207">
    <property type="entry name" value="fer2"/>
    <property type="match status" value="1"/>
</dbReference>
<evidence type="ECO:0000313" key="8">
    <source>
        <dbReference type="EMBL" id="AVZ76292.1"/>
    </source>
</evidence>
<keyword evidence="9" id="KW-1185">Reference proteome</keyword>
<keyword evidence="3" id="KW-0479">Metal-binding</keyword>
<accession>A0A2R4TAY5</accession>
<dbReference type="InterPro" id="IPR002888">
    <property type="entry name" value="2Fe-2S-bd"/>
</dbReference>
<dbReference type="InterPro" id="IPR037165">
    <property type="entry name" value="AldOxase/xan_DH_Mopterin-bd_sf"/>
</dbReference>
<evidence type="ECO:0000313" key="9">
    <source>
        <dbReference type="Proteomes" id="UP000244201"/>
    </source>
</evidence>
<dbReference type="EMBL" id="CP026304">
    <property type="protein sequence ID" value="AVZ76292.1"/>
    <property type="molecule type" value="Genomic_DNA"/>
</dbReference>
<keyword evidence="4" id="KW-0560">Oxidoreductase</keyword>
<dbReference type="Pfam" id="PF02738">
    <property type="entry name" value="MoCoBD_1"/>
    <property type="match status" value="1"/>
</dbReference>
<protein>
    <submittedName>
        <fullName evidence="8">Xanthine dehydrogenase</fullName>
    </submittedName>
</protein>
<dbReference type="SMART" id="SM01008">
    <property type="entry name" value="Ald_Xan_dh_C"/>
    <property type="match status" value="1"/>
</dbReference>
<dbReference type="GO" id="GO:0005506">
    <property type="term" value="F:iron ion binding"/>
    <property type="evidence" value="ECO:0007669"/>
    <property type="project" value="InterPro"/>
</dbReference>
<dbReference type="SUPFAM" id="SSF56003">
    <property type="entry name" value="Molybdenum cofactor-binding domain"/>
    <property type="match status" value="1"/>
</dbReference>
<dbReference type="Pfam" id="PF01799">
    <property type="entry name" value="Fer2_2"/>
    <property type="match status" value="1"/>
</dbReference>
<dbReference type="Gene3D" id="3.10.20.30">
    <property type="match status" value="1"/>
</dbReference>
<proteinExistence type="inferred from homology"/>
<dbReference type="Gene3D" id="3.30.365.10">
    <property type="entry name" value="Aldehyde oxidase/xanthine dehydrogenase, molybdopterin binding domain"/>
    <property type="match status" value="4"/>
</dbReference>
<dbReference type="InterPro" id="IPR036010">
    <property type="entry name" value="2Fe-2S_ferredoxin-like_sf"/>
</dbReference>
<evidence type="ECO:0000256" key="2">
    <source>
        <dbReference type="ARBA" id="ARBA00022505"/>
    </source>
</evidence>
<comment type="similarity">
    <text evidence="1">Belongs to the xanthine dehydrogenase family.</text>
</comment>
<reference evidence="8 9" key="1">
    <citation type="submission" date="2018-01" db="EMBL/GenBank/DDBJ databases">
        <title>Complete genome sequence of Streptomyces lunaelactis MM109T, a Ferroverdin A producer isolated from cave moonmilk deposits.</title>
        <authorList>
            <person name="Naome A."/>
            <person name="Martinet L."/>
            <person name="Maciejewska M."/>
            <person name="Anderssen S."/>
            <person name="Adam D."/>
            <person name="Tenconi E."/>
            <person name="Deflandre B."/>
            <person name="Arguelles-Arias A."/>
            <person name="Calusinska M."/>
            <person name="Copieters W."/>
            <person name="Karim L."/>
            <person name="Hanikenne M."/>
            <person name="Baurain D."/>
            <person name="van Wezel G."/>
            <person name="Smargiasso N."/>
            <person name="de Pauw E."/>
            <person name="Delfosse P."/>
            <person name="Rigali S."/>
        </authorList>
    </citation>
    <scope>NUCLEOTIDE SEQUENCE [LARGE SCALE GENOMIC DNA]</scope>
    <source>
        <strain evidence="8 9">MM109</strain>
    </source>
</reference>
<sequence length="865" mass="91029">MDVTVNGTARQVGSEPDATAVHLVRETLGLTGTKLVCGAGVCGACTVHVDGVPKVACLTPAAALEGTSVTTVEGLRGEHPVQRAFAAHDALQCGYCTPGFVMEAAAFVDRWRAEHGDSAPSRAEIAAALAGHLCRCGAYEGIYAAVAAACTGAHDKDDAPPPRVEAMQKITGQARYTTDIHPDGLLDGVIIRSRHAHARVRSVSGVDQLVDLLPADRTVRYVGQPIAAVAGETLAAAEAAAERVQVDYEVLPATVDLGRAELPDSPVVYPTKEERKQAPTSSEGLALPAKWNGNVRGPVQMNWRGTLAQKRIEQARDQGEDRRLVEATYTAEPQAHTSLEPHACLASWDGDGDLHLWVSTQAIGLVAERAAERFGLRPGQVHASAVHVGGGFGSKLTLTSEIVAAAELARMHAAPVRVVLSRAEELTDGGYRPGTRADIALLTDEDGKLAALTLDVHGDGGTSTGSGVAALARFMYGHAPRRLRDYDIVTHRAPATPFRGPGGPPLAWVLEQTVDETAHRRGEDPIALRRRWDGNSKRRALYDVAAALPMWTGRPATGSQTGRFRRGVGVAAANWMYFLDPGTQVELTVEEGTVVARTATQDMGQGSRSVIADVIAAELGLPADRVRVDIGRTGTVHGPASGGSRTATSIAPAARDAAVRLRAALGSALAARAPARGAGGVVEQLLADAEGLRVVGKRPRDRRGYVTPVRLGGVLIGRGFTGAVHVTEVEVDTRLGRTRVTRVWGGIAAGRIISPAGALSQCQGGVIQGIGYALYEERVTDPLTGVVLSDNLEDYRIPGIGDIPEIDIHFHEEGFDHVDGGGVGLGEVSTMPVAASVGNAVHAATGWRPHHLPIRPDRLLEGLRP</sequence>
<dbReference type="InterPro" id="IPR046867">
    <property type="entry name" value="AldOxase/xan_DH_MoCoBD2"/>
</dbReference>
<evidence type="ECO:0000256" key="1">
    <source>
        <dbReference type="ARBA" id="ARBA00006849"/>
    </source>
</evidence>
<dbReference type="GeneID" id="55660048"/>
<dbReference type="InterPro" id="IPR012675">
    <property type="entry name" value="Beta-grasp_dom_sf"/>
</dbReference>
<dbReference type="PANTHER" id="PTHR11908:SF132">
    <property type="entry name" value="ALDEHYDE OXIDASE 1-RELATED"/>
    <property type="match status" value="1"/>
</dbReference>
<dbReference type="SUPFAM" id="SSF47741">
    <property type="entry name" value="CO dehydrogenase ISP C-domain like"/>
    <property type="match status" value="1"/>
</dbReference>
<dbReference type="Proteomes" id="UP000244201">
    <property type="component" value="Chromosome"/>
</dbReference>
<keyword evidence="5" id="KW-0408">Iron</keyword>
<dbReference type="PANTHER" id="PTHR11908">
    <property type="entry name" value="XANTHINE DEHYDROGENASE"/>
    <property type="match status" value="1"/>
</dbReference>
<feature type="region of interest" description="Disordered" evidence="6">
    <location>
        <begin position="272"/>
        <end position="291"/>
    </location>
</feature>
<dbReference type="AlphaFoldDB" id="A0A2R4TAY5"/>
<name>A0A2R4TAY5_9ACTN</name>
<dbReference type="Pfam" id="PF20256">
    <property type="entry name" value="MoCoBD_2"/>
    <property type="match status" value="1"/>
</dbReference>
<dbReference type="InterPro" id="IPR006058">
    <property type="entry name" value="2Fe2S_fd_BS"/>
</dbReference>
<evidence type="ECO:0000256" key="6">
    <source>
        <dbReference type="SAM" id="MobiDB-lite"/>
    </source>
</evidence>
<dbReference type="InterPro" id="IPR001041">
    <property type="entry name" value="2Fe-2S_ferredoxin-type"/>
</dbReference>
<evidence type="ECO:0000256" key="4">
    <source>
        <dbReference type="ARBA" id="ARBA00023002"/>
    </source>
</evidence>
<dbReference type="Pfam" id="PF00111">
    <property type="entry name" value="Fer2"/>
    <property type="match status" value="1"/>
</dbReference>